<dbReference type="EMBL" id="BNCH01000001">
    <property type="protein sequence ID" value="GHE86012.1"/>
    <property type="molecule type" value="Genomic_DNA"/>
</dbReference>
<feature type="transmembrane region" description="Helical" evidence="6">
    <location>
        <begin position="61"/>
        <end position="86"/>
    </location>
</feature>
<comment type="caution">
    <text evidence="7">The sequence shown here is derived from an EMBL/GenBank/DDBJ whole genome shotgun (WGS) entry which is preliminary data.</text>
</comment>
<keyword evidence="8" id="KW-1185">Reference proteome</keyword>
<dbReference type="InterPro" id="IPR030922">
    <property type="entry name" value="LptF"/>
</dbReference>
<protein>
    <submittedName>
        <fullName evidence="7">LPS export ABC transporter permease LptF</fullName>
    </submittedName>
</protein>
<evidence type="ECO:0000256" key="2">
    <source>
        <dbReference type="ARBA" id="ARBA00022475"/>
    </source>
</evidence>
<feature type="transmembrane region" description="Helical" evidence="6">
    <location>
        <begin position="115"/>
        <end position="134"/>
    </location>
</feature>
<keyword evidence="2" id="KW-1003">Cell membrane</keyword>
<accession>A0ABQ3IJ18</accession>
<name>A0ABQ3IJ18_9RHOB</name>
<evidence type="ECO:0000256" key="6">
    <source>
        <dbReference type="SAM" id="Phobius"/>
    </source>
</evidence>
<evidence type="ECO:0000256" key="1">
    <source>
        <dbReference type="ARBA" id="ARBA00004651"/>
    </source>
</evidence>
<evidence type="ECO:0000256" key="4">
    <source>
        <dbReference type="ARBA" id="ARBA00022989"/>
    </source>
</evidence>
<proteinExistence type="predicted"/>
<feature type="transmembrane region" description="Helical" evidence="6">
    <location>
        <begin position="20"/>
        <end position="41"/>
    </location>
</feature>
<feature type="transmembrane region" description="Helical" evidence="6">
    <location>
        <begin position="350"/>
        <end position="372"/>
    </location>
</feature>
<sequence length="399" mass="43906">MTHNMLGFTGGNVARFDRYMLSQMILLFGFYGLVLVLLFWVNRAVRLFDQLIANGQNAMVFLEFSAMIVPGVIVFIIPIASFAAAVSVTNRLNAESELVVAQAAGFGPFRLARPVLVFGVFTALFMLVLTHVLVPMSQLRFAERQAEVAENITARFLTEGSFVHPVEGVTLYIREISPAGELLDIFLSDDRDEGQKYTYTAKKALILRTDAGPRLIMFDGLAQVLNDSSQRLSTTRFKNFTYDISALLSGPIGGNRSVTQIYTPELLNPPKATLVETGETLAALRAEGHFRNAQALYSIVTAMTGFSMLIVAGFSRFGLWRQVVLALGTVALLQTVDNTMLDMARRDASLLWLVYAATAVGAVMNIVILILASRPSARDLRRRRRTLRELSRTPAGGVA</sequence>
<keyword evidence="5 6" id="KW-0472">Membrane</keyword>
<evidence type="ECO:0000256" key="5">
    <source>
        <dbReference type="ARBA" id="ARBA00023136"/>
    </source>
</evidence>
<dbReference type="PANTHER" id="PTHR33529:SF6">
    <property type="entry name" value="YJGP_YJGQ FAMILY PERMEASE"/>
    <property type="match status" value="1"/>
</dbReference>
<evidence type="ECO:0000256" key="3">
    <source>
        <dbReference type="ARBA" id="ARBA00022692"/>
    </source>
</evidence>
<dbReference type="Proteomes" id="UP000609802">
    <property type="component" value="Unassembled WGS sequence"/>
</dbReference>
<evidence type="ECO:0000313" key="7">
    <source>
        <dbReference type="EMBL" id="GHE86012.1"/>
    </source>
</evidence>
<dbReference type="InterPro" id="IPR005495">
    <property type="entry name" value="LptG/LptF_permease"/>
</dbReference>
<gene>
    <name evidence="7" type="ORF">GCM10016455_01710</name>
</gene>
<keyword evidence="3 6" id="KW-0812">Transmembrane</keyword>
<reference evidence="8" key="1">
    <citation type="journal article" date="2019" name="Int. J. Syst. Evol. Microbiol.">
        <title>The Global Catalogue of Microorganisms (GCM) 10K type strain sequencing project: providing services to taxonomists for standard genome sequencing and annotation.</title>
        <authorList>
            <consortium name="The Broad Institute Genomics Platform"/>
            <consortium name="The Broad Institute Genome Sequencing Center for Infectious Disease"/>
            <person name="Wu L."/>
            <person name="Ma J."/>
        </authorList>
    </citation>
    <scope>NUCLEOTIDE SEQUENCE [LARGE SCALE GENOMIC DNA]</scope>
    <source>
        <strain evidence="8">KCTC 42443</strain>
    </source>
</reference>
<dbReference type="NCBIfam" id="TIGR04407">
    <property type="entry name" value="LptF_YjgP"/>
    <property type="match status" value="1"/>
</dbReference>
<organism evidence="7 8">
    <name type="scientific">Aliiroseovarius zhejiangensis</name>
    <dbReference type="NCBI Taxonomy" id="1632025"/>
    <lineage>
        <taxon>Bacteria</taxon>
        <taxon>Pseudomonadati</taxon>
        <taxon>Pseudomonadota</taxon>
        <taxon>Alphaproteobacteria</taxon>
        <taxon>Rhodobacterales</taxon>
        <taxon>Paracoccaceae</taxon>
        <taxon>Aliiroseovarius</taxon>
    </lineage>
</organism>
<dbReference type="Pfam" id="PF03739">
    <property type="entry name" value="LptF_LptG"/>
    <property type="match status" value="1"/>
</dbReference>
<feature type="transmembrane region" description="Helical" evidence="6">
    <location>
        <begin position="295"/>
        <end position="315"/>
    </location>
</feature>
<dbReference type="RefSeq" id="WP_229836374.1">
    <property type="nucleotide sequence ID" value="NZ_BNCH01000001.1"/>
</dbReference>
<comment type="subcellular location">
    <subcellularLocation>
        <location evidence="1">Cell membrane</location>
        <topology evidence="1">Multi-pass membrane protein</topology>
    </subcellularLocation>
</comment>
<dbReference type="PANTHER" id="PTHR33529">
    <property type="entry name" value="SLR0882 PROTEIN-RELATED"/>
    <property type="match status" value="1"/>
</dbReference>
<evidence type="ECO:0000313" key="8">
    <source>
        <dbReference type="Proteomes" id="UP000609802"/>
    </source>
</evidence>
<keyword evidence="4 6" id="KW-1133">Transmembrane helix</keyword>